<evidence type="ECO:0000313" key="3">
    <source>
        <dbReference type="Proteomes" id="UP001457282"/>
    </source>
</evidence>
<sequence length="158" mass="17436">MSTVVFMPAKRPDLGQGLNLEQPPEKRPKLDDPQPGELDDAAVELQSSVQSSESNSSGDSLTQTVEDSLGYCTICDDNVNHSTWECPDRSKGFGLCCSVCLGPCKNNDEHRECQVEMIKYCVVCGAQARHWGEDCPHVPEDDEVEVDLSTLTDDYYGF</sequence>
<gene>
    <name evidence="2" type="ORF">M0R45_014625</name>
</gene>
<proteinExistence type="predicted"/>
<feature type="region of interest" description="Disordered" evidence="1">
    <location>
        <begin position="1"/>
        <end position="63"/>
    </location>
</feature>
<comment type="caution">
    <text evidence="2">The sequence shown here is derived from an EMBL/GenBank/DDBJ whole genome shotgun (WGS) entry which is preliminary data.</text>
</comment>
<evidence type="ECO:0008006" key="4">
    <source>
        <dbReference type="Google" id="ProtNLM"/>
    </source>
</evidence>
<feature type="compositionally biased region" description="Basic and acidic residues" evidence="1">
    <location>
        <begin position="23"/>
        <end position="32"/>
    </location>
</feature>
<reference evidence="2 3" key="1">
    <citation type="journal article" date="2023" name="G3 (Bethesda)">
        <title>A chromosome-length genome assembly and annotation of blackberry (Rubus argutus, cv. 'Hillquist').</title>
        <authorList>
            <person name="Bruna T."/>
            <person name="Aryal R."/>
            <person name="Dudchenko O."/>
            <person name="Sargent D.J."/>
            <person name="Mead D."/>
            <person name="Buti M."/>
            <person name="Cavallini A."/>
            <person name="Hytonen T."/>
            <person name="Andres J."/>
            <person name="Pham M."/>
            <person name="Weisz D."/>
            <person name="Mascagni F."/>
            <person name="Usai G."/>
            <person name="Natali L."/>
            <person name="Bassil N."/>
            <person name="Fernandez G.E."/>
            <person name="Lomsadze A."/>
            <person name="Armour M."/>
            <person name="Olukolu B."/>
            <person name="Poorten T."/>
            <person name="Britton C."/>
            <person name="Davik J."/>
            <person name="Ashrafi H."/>
            <person name="Aiden E.L."/>
            <person name="Borodovsky M."/>
            <person name="Worthington M."/>
        </authorList>
    </citation>
    <scope>NUCLEOTIDE SEQUENCE [LARGE SCALE GENOMIC DNA]</scope>
    <source>
        <strain evidence="2">PI 553951</strain>
    </source>
</reference>
<keyword evidence="3" id="KW-1185">Reference proteome</keyword>
<dbReference type="AlphaFoldDB" id="A0AAW1XPD5"/>
<dbReference type="EMBL" id="JBEDUW010000003">
    <property type="protein sequence ID" value="KAK9937858.1"/>
    <property type="molecule type" value="Genomic_DNA"/>
</dbReference>
<evidence type="ECO:0000256" key="1">
    <source>
        <dbReference type="SAM" id="MobiDB-lite"/>
    </source>
</evidence>
<organism evidence="2 3">
    <name type="scientific">Rubus argutus</name>
    <name type="common">Southern blackberry</name>
    <dbReference type="NCBI Taxonomy" id="59490"/>
    <lineage>
        <taxon>Eukaryota</taxon>
        <taxon>Viridiplantae</taxon>
        <taxon>Streptophyta</taxon>
        <taxon>Embryophyta</taxon>
        <taxon>Tracheophyta</taxon>
        <taxon>Spermatophyta</taxon>
        <taxon>Magnoliopsida</taxon>
        <taxon>eudicotyledons</taxon>
        <taxon>Gunneridae</taxon>
        <taxon>Pentapetalae</taxon>
        <taxon>rosids</taxon>
        <taxon>fabids</taxon>
        <taxon>Rosales</taxon>
        <taxon>Rosaceae</taxon>
        <taxon>Rosoideae</taxon>
        <taxon>Rosoideae incertae sedis</taxon>
        <taxon>Rubus</taxon>
    </lineage>
</organism>
<name>A0AAW1XPD5_RUBAR</name>
<dbReference type="Proteomes" id="UP001457282">
    <property type="component" value="Unassembled WGS sequence"/>
</dbReference>
<accession>A0AAW1XPD5</accession>
<protein>
    <recommendedName>
        <fullName evidence="4">CCHC-type domain-containing protein</fullName>
    </recommendedName>
</protein>
<evidence type="ECO:0000313" key="2">
    <source>
        <dbReference type="EMBL" id="KAK9937858.1"/>
    </source>
</evidence>
<feature type="compositionally biased region" description="Low complexity" evidence="1">
    <location>
        <begin position="47"/>
        <end position="60"/>
    </location>
</feature>